<sequence>MRSRREAGDFEEKGHISIERTSDLDSKLVERDGQKDTPRPNEGLKRGMESRHIQMISIGGVIGTGLFLGTASALHNAGPAGMILGYLVMGSSA</sequence>
<evidence type="ECO:0000313" key="2">
    <source>
        <dbReference type="Proteomes" id="UP001060170"/>
    </source>
</evidence>
<proteinExistence type="predicted"/>
<reference evidence="2" key="2">
    <citation type="journal article" date="2018" name="Mol. Plant Microbe Interact.">
        <title>Genome sequence resources for the wheat stripe rust pathogen (Puccinia striiformis f. sp. tritici) and the barley stripe rust pathogen (Puccinia striiformis f. sp. hordei).</title>
        <authorList>
            <person name="Xia C."/>
            <person name="Wang M."/>
            <person name="Yin C."/>
            <person name="Cornejo O.E."/>
            <person name="Hulbert S.H."/>
            <person name="Chen X."/>
        </authorList>
    </citation>
    <scope>NUCLEOTIDE SEQUENCE [LARGE SCALE GENOMIC DNA]</scope>
    <source>
        <strain evidence="2">93-210</strain>
    </source>
</reference>
<gene>
    <name evidence="1" type="ORF">MJO28_008608</name>
</gene>
<keyword evidence="2" id="KW-1185">Reference proteome</keyword>
<organism evidence="1 2">
    <name type="scientific">Puccinia striiformis f. sp. tritici</name>
    <dbReference type="NCBI Taxonomy" id="168172"/>
    <lineage>
        <taxon>Eukaryota</taxon>
        <taxon>Fungi</taxon>
        <taxon>Dikarya</taxon>
        <taxon>Basidiomycota</taxon>
        <taxon>Pucciniomycotina</taxon>
        <taxon>Pucciniomycetes</taxon>
        <taxon>Pucciniales</taxon>
        <taxon>Pucciniaceae</taxon>
        <taxon>Puccinia</taxon>
    </lineage>
</organism>
<dbReference type="EMBL" id="CM045872">
    <property type="protein sequence ID" value="KAI7949787.1"/>
    <property type="molecule type" value="Genomic_DNA"/>
</dbReference>
<comment type="caution">
    <text evidence="1">The sequence shown here is derived from an EMBL/GenBank/DDBJ whole genome shotgun (WGS) entry which is preliminary data.</text>
</comment>
<name>A0ACC0EB18_9BASI</name>
<reference evidence="2" key="1">
    <citation type="journal article" date="2018" name="BMC Genomics">
        <title>Genomic insights into host adaptation between the wheat stripe rust pathogen (Puccinia striiformis f. sp. tritici) and the barley stripe rust pathogen (Puccinia striiformis f. sp. hordei).</title>
        <authorList>
            <person name="Xia C."/>
            <person name="Wang M."/>
            <person name="Yin C."/>
            <person name="Cornejo O.E."/>
            <person name="Hulbert S.H."/>
            <person name="Chen X."/>
        </authorList>
    </citation>
    <scope>NUCLEOTIDE SEQUENCE [LARGE SCALE GENOMIC DNA]</scope>
    <source>
        <strain evidence="2">93-210</strain>
    </source>
</reference>
<dbReference type="Proteomes" id="UP001060170">
    <property type="component" value="Chromosome 8"/>
</dbReference>
<reference evidence="1 2" key="3">
    <citation type="journal article" date="2022" name="Microbiol. Spectr.">
        <title>Folding features and dynamics of 3D genome architecture in plant fungal pathogens.</title>
        <authorList>
            <person name="Xia C."/>
        </authorList>
    </citation>
    <scope>NUCLEOTIDE SEQUENCE [LARGE SCALE GENOMIC DNA]</scope>
    <source>
        <strain evidence="1 2">93-210</strain>
    </source>
</reference>
<accession>A0ACC0EB18</accession>
<protein>
    <submittedName>
        <fullName evidence="1">Uncharacterized protein</fullName>
    </submittedName>
</protein>
<evidence type="ECO:0000313" key="1">
    <source>
        <dbReference type="EMBL" id="KAI7949787.1"/>
    </source>
</evidence>